<evidence type="ECO:0000313" key="4">
    <source>
        <dbReference type="EMBL" id="SCZ87476.1"/>
    </source>
</evidence>
<dbReference type="Pfam" id="PF10785">
    <property type="entry name" value="NADH-u_ox-rdase"/>
    <property type="match status" value="1"/>
</dbReference>
<evidence type="ECO:0000259" key="3">
    <source>
        <dbReference type="Pfam" id="PF12853"/>
    </source>
</evidence>
<dbReference type="OrthoDB" id="196140at2759"/>
<name>A0A2X0KAF9_9BASI</name>
<accession>A0A2X0KAF9</accession>
<feature type="domain" description="NADH-ubiquinone oxidoreductase 21kDa subunit C-terminal fungi" evidence="3">
    <location>
        <begin position="149"/>
        <end position="211"/>
    </location>
</feature>
<organism evidence="4 5">
    <name type="scientific">Microbotryum saponariae</name>
    <dbReference type="NCBI Taxonomy" id="289078"/>
    <lineage>
        <taxon>Eukaryota</taxon>
        <taxon>Fungi</taxon>
        <taxon>Dikarya</taxon>
        <taxon>Basidiomycota</taxon>
        <taxon>Pucciniomycotina</taxon>
        <taxon>Microbotryomycetes</taxon>
        <taxon>Microbotryales</taxon>
        <taxon>Microbotryaceae</taxon>
        <taxon>Microbotryum</taxon>
    </lineage>
</organism>
<feature type="domain" description="NADH-ubiquinone oxidoreductase 21kDa subunit N-terminal" evidence="2">
    <location>
        <begin position="12"/>
        <end position="89"/>
    </location>
</feature>
<dbReference type="Pfam" id="PF12853">
    <property type="entry name" value="NADH_u_ox_C"/>
    <property type="match status" value="1"/>
</dbReference>
<dbReference type="PANTHER" id="PTHR34062">
    <property type="entry name" value="OXIDOREDUCTASE 21 KDA SUBUNIT, PUTATIVE (AFU_ORTHOLOGUE AFUA_4G04750)-RELATED"/>
    <property type="match status" value="1"/>
</dbReference>
<feature type="transmembrane region" description="Helical" evidence="1">
    <location>
        <begin position="67"/>
        <end position="85"/>
    </location>
</feature>
<dbReference type="EMBL" id="FMWP01000010">
    <property type="protein sequence ID" value="SCZ87476.1"/>
    <property type="molecule type" value="Genomic_DNA"/>
</dbReference>
<dbReference type="PANTHER" id="PTHR34062:SF1">
    <property type="entry name" value="NADH-UBIQUINONE OXIDOREDUCTASE 21KDA SUBUNIT N-TERMINAL DOMAIN-CONTAINING PROTEIN"/>
    <property type="match status" value="1"/>
</dbReference>
<keyword evidence="1" id="KW-1133">Transmembrane helix</keyword>
<evidence type="ECO:0000313" key="5">
    <source>
        <dbReference type="Proteomes" id="UP000249723"/>
    </source>
</evidence>
<dbReference type="InterPro" id="IPR024549">
    <property type="entry name" value="NADH-UbQ_OxRdtase_su21_C_fun"/>
</dbReference>
<feature type="transmembrane region" description="Helical" evidence="1">
    <location>
        <begin position="35"/>
        <end position="55"/>
    </location>
</feature>
<evidence type="ECO:0000256" key="1">
    <source>
        <dbReference type="SAM" id="Phobius"/>
    </source>
</evidence>
<dbReference type="InterPro" id="IPR053229">
    <property type="entry name" value="NADH-Q_oxidrdct_subunit"/>
</dbReference>
<sequence>MAPIARDNQLKTPYTVLDTDPHATRVIKYMRPADYAVWAGMTAAAPLAFYGLELADPSKMTRAGLRPALRLTAFLGFTGGFLLAYQTSSRQYPNLAVSQPSRRPACALQELTRPSPLSHPCITIRSVLSIPVRLWGWKDNLAEEKAIEQEMTALAKAGKPLYGEQTLPPYIQGVAHRNSIWSQLKFGVMPWFNFVRHPHHGVDVSKYETSKDE</sequence>
<dbReference type="Proteomes" id="UP000249723">
    <property type="component" value="Unassembled WGS sequence"/>
</dbReference>
<reference evidence="5" key="1">
    <citation type="submission" date="2016-10" db="EMBL/GenBank/DDBJ databases">
        <authorList>
            <person name="Jeantristanb JTB J.-T."/>
            <person name="Ricardo R."/>
        </authorList>
    </citation>
    <scope>NUCLEOTIDE SEQUENCE [LARGE SCALE GENOMIC DNA]</scope>
</reference>
<evidence type="ECO:0000259" key="2">
    <source>
        <dbReference type="Pfam" id="PF10785"/>
    </source>
</evidence>
<dbReference type="InterPro" id="IPR019721">
    <property type="entry name" value="NADH-UbQ_OxRdtase_su21_N"/>
</dbReference>
<keyword evidence="1" id="KW-0472">Membrane</keyword>
<dbReference type="AlphaFoldDB" id="A0A2X0KAF9"/>
<keyword evidence="1" id="KW-0812">Transmembrane</keyword>
<protein>
    <submittedName>
        <fullName evidence="4">BZ3500_MvSof-1268-A1-R1_Chr2-2g04942 protein</fullName>
    </submittedName>
</protein>
<gene>
    <name evidence="4" type="ORF">BZ3500_MVSOF-1268-A1-R1_CHR2-2G04942</name>
</gene>
<dbReference type="STRING" id="289078.A0A2X0KAF9"/>
<keyword evidence="5" id="KW-1185">Reference proteome</keyword>
<proteinExistence type="predicted"/>